<feature type="transmembrane region" description="Helical" evidence="2">
    <location>
        <begin position="53"/>
        <end position="77"/>
    </location>
</feature>
<gene>
    <name evidence="3" type="ORF">HF999_21520</name>
</gene>
<organism evidence="3 4">
    <name type="scientific">Tsukamurella spumae</name>
    <dbReference type="NCBI Taxonomy" id="44753"/>
    <lineage>
        <taxon>Bacteria</taxon>
        <taxon>Bacillati</taxon>
        <taxon>Actinomycetota</taxon>
        <taxon>Actinomycetes</taxon>
        <taxon>Mycobacteriales</taxon>
        <taxon>Tsukamurellaceae</taxon>
        <taxon>Tsukamurella</taxon>
    </lineage>
</organism>
<proteinExistence type="predicted"/>
<dbReference type="RefSeq" id="WP_168547823.1">
    <property type="nucleotide sequence ID" value="NZ_BAAAKS010000010.1"/>
</dbReference>
<reference evidence="3 4" key="1">
    <citation type="submission" date="2020-04" db="EMBL/GenBank/DDBJ databases">
        <title>MicrobeNet Type strains.</title>
        <authorList>
            <person name="Nicholson A.C."/>
        </authorList>
    </citation>
    <scope>NUCLEOTIDE SEQUENCE [LARGE SCALE GENOMIC DNA]</scope>
    <source>
        <strain evidence="3 4">DSM 44113</strain>
    </source>
</reference>
<comment type="caution">
    <text evidence="3">The sequence shown here is derived from an EMBL/GenBank/DDBJ whole genome shotgun (WGS) entry which is preliminary data.</text>
</comment>
<keyword evidence="4" id="KW-1185">Reference proteome</keyword>
<protein>
    <submittedName>
        <fullName evidence="3">Uncharacterized protein</fullName>
    </submittedName>
</protein>
<feature type="region of interest" description="Disordered" evidence="1">
    <location>
        <begin position="1"/>
        <end position="47"/>
    </location>
</feature>
<keyword evidence="2" id="KW-0812">Transmembrane</keyword>
<evidence type="ECO:0000313" key="3">
    <source>
        <dbReference type="EMBL" id="NKY20935.1"/>
    </source>
</evidence>
<keyword evidence="2" id="KW-0472">Membrane</keyword>
<dbReference type="AlphaFoldDB" id="A0A846X8M2"/>
<name>A0A846X8M2_9ACTN</name>
<dbReference type="Proteomes" id="UP000582646">
    <property type="component" value="Unassembled WGS sequence"/>
</dbReference>
<keyword evidence="2" id="KW-1133">Transmembrane helix</keyword>
<accession>A0A846X8M2</accession>
<dbReference type="EMBL" id="JAAXOQ010000050">
    <property type="protein sequence ID" value="NKY20935.1"/>
    <property type="molecule type" value="Genomic_DNA"/>
</dbReference>
<sequence>MTSQDTQERENTPAIPSVPEGTPGRDSRAELPTPLPPGAQQPWRRHGPGNRTWVVVITALAGVVMAVIGVFAVGFGFARTAFDRTGAVVLFPTEYRPSDTACSGTDAAAEVKKGAKVVFHARDTSFNATLGAGTLRGGRCVFQFTLSALDVDTDVNYRVTVGGVDGTPVSGAELANSSAPVVVYVS</sequence>
<feature type="compositionally biased region" description="Basic and acidic residues" evidence="1">
    <location>
        <begin position="1"/>
        <end position="11"/>
    </location>
</feature>
<evidence type="ECO:0000256" key="2">
    <source>
        <dbReference type="SAM" id="Phobius"/>
    </source>
</evidence>
<evidence type="ECO:0000256" key="1">
    <source>
        <dbReference type="SAM" id="MobiDB-lite"/>
    </source>
</evidence>
<evidence type="ECO:0000313" key="4">
    <source>
        <dbReference type="Proteomes" id="UP000582646"/>
    </source>
</evidence>